<name>A0A182KIX8_9DIPT</name>
<dbReference type="AlphaFoldDB" id="A0A182KIX8"/>
<dbReference type="Proteomes" id="UP000075881">
    <property type="component" value="Unassembled WGS sequence"/>
</dbReference>
<keyword evidence="3" id="KW-1185">Reference proteome</keyword>
<reference evidence="3" key="1">
    <citation type="submission" date="2013-03" db="EMBL/GenBank/DDBJ databases">
        <title>The Genome Sequence of Anopheles christyi ACHKN1017.</title>
        <authorList>
            <consortium name="The Broad Institute Genomics Platform"/>
            <person name="Neafsey D.E."/>
            <person name="Besansky N."/>
            <person name="Walker B."/>
            <person name="Young S.K."/>
            <person name="Zeng Q."/>
            <person name="Gargeya S."/>
            <person name="Fitzgerald M."/>
            <person name="Haas B."/>
            <person name="Abouelleil A."/>
            <person name="Allen A.W."/>
            <person name="Alvarado L."/>
            <person name="Arachchi H.M."/>
            <person name="Berlin A.M."/>
            <person name="Chapman S.B."/>
            <person name="Gainer-Dewar J."/>
            <person name="Goldberg J."/>
            <person name="Griggs A."/>
            <person name="Gujja S."/>
            <person name="Hansen M."/>
            <person name="Howarth C."/>
            <person name="Imamovic A."/>
            <person name="Ireland A."/>
            <person name="Larimer J."/>
            <person name="McCowan C."/>
            <person name="Murphy C."/>
            <person name="Pearson M."/>
            <person name="Poon T.W."/>
            <person name="Priest M."/>
            <person name="Roberts A."/>
            <person name="Saif S."/>
            <person name="Shea T."/>
            <person name="Sisk P."/>
            <person name="Sykes S."/>
            <person name="Wortman J."/>
            <person name="Nusbaum C."/>
            <person name="Birren B."/>
        </authorList>
    </citation>
    <scope>NUCLEOTIDE SEQUENCE [LARGE SCALE GENOMIC DNA]</scope>
    <source>
        <strain evidence="3">ACHKN1017</strain>
    </source>
</reference>
<feature type="compositionally biased region" description="Polar residues" evidence="1">
    <location>
        <begin position="168"/>
        <end position="181"/>
    </location>
</feature>
<proteinExistence type="predicted"/>
<evidence type="ECO:0000256" key="1">
    <source>
        <dbReference type="SAM" id="MobiDB-lite"/>
    </source>
</evidence>
<organism evidence="2 3">
    <name type="scientific">Anopheles christyi</name>
    <dbReference type="NCBI Taxonomy" id="43041"/>
    <lineage>
        <taxon>Eukaryota</taxon>
        <taxon>Metazoa</taxon>
        <taxon>Ecdysozoa</taxon>
        <taxon>Arthropoda</taxon>
        <taxon>Hexapoda</taxon>
        <taxon>Insecta</taxon>
        <taxon>Pterygota</taxon>
        <taxon>Neoptera</taxon>
        <taxon>Endopterygota</taxon>
        <taxon>Diptera</taxon>
        <taxon>Nematocera</taxon>
        <taxon>Culicoidea</taxon>
        <taxon>Culicidae</taxon>
        <taxon>Anophelinae</taxon>
        <taxon>Anopheles</taxon>
    </lineage>
</organism>
<sequence>GSVHRRVAADVRRLQRSGVCNWGSFVRVVSWGSSISVGLGNWSSSIGVGLGNRGSIDGLDRSGIDGRGSMDHWGGSLDVGRLLNRGRHDGLLHSRGEHGLSNLLVVVLGEALVRVASRDGLLDRANVRHSWLLNDALLVRDLLLGDEGRGSSNHGRIGERARVHQVRTWSGSGNSENNGQHHQSEHFE</sequence>
<reference evidence="2" key="2">
    <citation type="submission" date="2020-05" db="UniProtKB">
        <authorList>
            <consortium name="EnsemblMetazoa"/>
        </authorList>
    </citation>
    <scope>IDENTIFICATION</scope>
    <source>
        <strain evidence="2">ACHKN1017</strain>
    </source>
</reference>
<accession>A0A182KIX8</accession>
<feature type="region of interest" description="Disordered" evidence="1">
    <location>
        <begin position="168"/>
        <end position="188"/>
    </location>
</feature>
<dbReference type="EnsemblMetazoa" id="ACHR014386-RA">
    <property type="protein sequence ID" value="ACHR014386-PA"/>
    <property type="gene ID" value="ACHR014386"/>
</dbReference>
<protein>
    <submittedName>
        <fullName evidence="2">Uncharacterized protein</fullName>
    </submittedName>
</protein>
<evidence type="ECO:0000313" key="3">
    <source>
        <dbReference type="Proteomes" id="UP000075881"/>
    </source>
</evidence>
<evidence type="ECO:0000313" key="2">
    <source>
        <dbReference type="EnsemblMetazoa" id="ACHR014386-PA"/>
    </source>
</evidence>
<dbReference type="VEuPathDB" id="VectorBase:ACHR014386"/>